<keyword evidence="3" id="KW-0963">Cytoplasm</keyword>
<feature type="compositionally biased region" description="Pro residues" evidence="6">
    <location>
        <begin position="246"/>
        <end position="267"/>
    </location>
</feature>
<evidence type="ECO:0000256" key="5">
    <source>
        <dbReference type="ARBA" id="ARBA00023054"/>
    </source>
</evidence>
<feature type="compositionally biased region" description="Pro residues" evidence="6">
    <location>
        <begin position="228"/>
        <end position="239"/>
    </location>
</feature>
<evidence type="ECO:0000256" key="3">
    <source>
        <dbReference type="ARBA" id="ARBA00022490"/>
    </source>
</evidence>
<comment type="subcellular location">
    <subcellularLocation>
        <location evidence="1">Cytoplasm</location>
    </subcellularLocation>
</comment>
<organism evidence="8 9">
    <name type="scientific">Stegastes partitus</name>
    <name type="common">bicolor damselfish</name>
    <dbReference type="NCBI Taxonomy" id="144197"/>
    <lineage>
        <taxon>Eukaryota</taxon>
        <taxon>Metazoa</taxon>
        <taxon>Chordata</taxon>
        <taxon>Craniata</taxon>
        <taxon>Vertebrata</taxon>
        <taxon>Euteleostomi</taxon>
        <taxon>Actinopterygii</taxon>
        <taxon>Neopterygii</taxon>
        <taxon>Teleostei</taxon>
        <taxon>Neoteleostei</taxon>
        <taxon>Acanthomorphata</taxon>
        <taxon>Ovalentaria</taxon>
        <taxon>Pomacentridae</taxon>
        <taxon>Stegastes</taxon>
    </lineage>
</organism>
<dbReference type="Gene3D" id="6.10.140.1620">
    <property type="match status" value="1"/>
</dbReference>
<reference evidence="9" key="1">
    <citation type="submission" date="2025-08" db="UniProtKB">
        <authorList>
            <consortium name="RefSeq"/>
        </authorList>
    </citation>
    <scope>IDENTIFICATION</scope>
</reference>
<dbReference type="InterPro" id="IPR028457">
    <property type="entry name" value="ABI"/>
</dbReference>
<feature type="compositionally biased region" description="Pro residues" evidence="6">
    <location>
        <begin position="274"/>
        <end position="321"/>
    </location>
</feature>
<dbReference type="Pfam" id="PF07815">
    <property type="entry name" value="Abi_HHR"/>
    <property type="match status" value="1"/>
</dbReference>
<dbReference type="PANTHER" id="PTHR10460:SF60">
    <property type="entry name" value="ABI GENE FAMILY MEMBER 3"/>
    <property type="match status" value="1"/>
</dbReference>
<proteinExistence type="inferred from homology"/>
<evidence type="ECO:0000256" key="4">
    <source>
        <dbReference type="ARBA" id="ARBA00022553"/>
    </source>
</evidence>
<dbReference type="RefSeq" id="XP_008300956.1">
    <property type="nucleotide sequence ID" value="XM_008302734.1"/>
</dbReference>
<dbReference type="GO" id="GO:0030027">
    <property type="term" value="C:lamellipodium"/>
    <property type="evidence" value="ECO:0007669"/>
    <property type="project" value="TreeGrafter"/>
</dbReference>
<gene>
    <name evidence="9" type="primary">abi3b</name>
</gene>
<evidence type="ECO:0000256" key="2">
    <source>
        <dbReference type="ARBA" id="ARBA00010020"/>
    </source>
</evidence>
<evidence type="ECO:0000256" key="1">
    <source>
        <dbReference type="ARBA" id="ARBA00004496"/>
    </source>
</evidence>
<feature type="domain" description="Abl-interactor homeo-domain homologous" evidence="7">
    <location>
        <begin position="103"/>
        <end position="176"/>
    </location>
</feature>
<name>A0A9Y4NP55_9TELE</name>
<dbReference type="PANTHER" id="PTHR10460">
    <property type="entry name" value="ABL INTERACTOR FAMILY MEMBER"/>
    <property type="match status" value="1"/>
</dbReference>
<dbReference type="GO" id="GO:0017124">
    <property type="term" value="F:SH3 domain binding"/>
    <property type="evidence" value="ECO:0007669"/>
    <property type="project" value="TreeGrafter"/>
</dbReference>
<dbReference type="GO" id="GO:0035591">
    <property type="term" value="F:signaling adaptor activity"/>
    <property type="evidence" value="ECO:0007669"/>
    <property type="project" value="TreeGrafter"/>
</dbReference>
<keyword evidence="8" id="KW-1185">Reference proteome</keyword>
<dbReference type="GO" id="GO:0001764">
    <property type="term" value="P:neuron migration"/>
    <property type="evidence" value="ECO:0007669"/>
    <property type="project" value="TreeGrafter"/>
</dbReference>
<evidence type="ECO:0000313" key="8">
    <source>
        <dbReference type="Proteomes" id="UP000694891"/>
    </source>
</evidence>
<dbReference type="InterPro" id="IPR012849">
    <property type="entry name" value="Abl-interactor_HHR_dom"/>
</dbReference>
<sequence length="340" mass="35504">MGEMTEQKKLSEVIQQILQEAPAARKDLVDNHSNLLRVAEYCENNYLQAEDPHKAAEEAKALAAQALASVTYQINSVASTLLRLLDSQAMQIKDMESSVNLLSLAVAIHFEKVARREIGVFTTPKDRARSKLMTPPASGREPEEGYSRMPISYSALDAVGHCFWVTEQQSRKRADTTESIQSTADTSVSNLGIAVPPPSVPTLQTATDPTNSSLPPPPPPVADLDPNLPAPPPPPPPPCSSMNTGLPPPPSMSSPTSFPSPPPPPTLSPSSSMYPPPPPPLVAGGAPLPPPPPPMSGACPPPPPPMSGAVPPPPPPPPPPNTGTSGGVPPPPPPPPPPPS</sequence>
<dbReference type="Proteomes" id="UP000694891">
    <property type="component" value="Unplaced"/>
</dbReference>
<evidence type="ECO:0000259" key="7">
    <source>
        <dbReference type="Pfam" id="PF07815"/>
    </source>
</evidence>
<protein>
    <submittedName>
        <fullName evidence="9">Abl interactor 1</fullName>
    </submittedName>
</protein>
<feature type="compositionally biased region" description="Pro residues" evidence="6">
    <location>
        <begin position="328"/>
        <end position="340"/>
    </location>
</feature>
<dbReference type="GO" id="GO:0031209">
    <property type="term" value="C:SCAR complex"/>
    <property type="evidence" value="ECO:0007669"/>
    <property type="project" value="TreeGrafter"/>
</dbReference>
<dbReference type="CTD" id="566059"/>
<dbReference type="AlphaFoldDB" id="A0A9Y4NP55"/>
<evidence type="ECO:0000313" key="9">
    <source>
        <dbReference type="RefSeq" id="XP_008300956.1"/>
    </source>
</evidence>
<keyword evidence="4" id="KW-0597">Phosphoprotein</keyword>
<dbReference type="GO" id="GO:0098858">
    <property type="term" value="C:actin-based cell projection"/>
    <property type="evidence" value="ECO:0007669"/>
    <property type="project" value="TreeGrafter"/>
</dbReference>
<accession>A0A9Y4NP55</accession>
<evidence type="ECO:0000256" key="6">
    <source>
        <dbReference type="SAM" id="MobiDB-lite"/>
    </source>
</evidence>
<feature type="region of interest" description="Disordered" evidence="6">
    <location>
        <begin position="127"/>
        <end position="146"/>
    </location>
</feature>
<comment type="similarity">
    <text evidence="2">Belongs to the ABI family.</text>
</comment>
<feature type="compositionally biased region" description="Polar residues" evidence="6">
    <location>
        <begin position="177"/>
        <end position="190"/>
    </location>
</feature>
<feature type="region of interest" description="Disordered" evidence="6">
    <location>
        <begin position="169"/>
        <end position="340"/>
    </location>
</feature>
<keyword evidence="5" id="KW-0175">Coiled coil</keyword>